<dbReference type="EMBL" id="VCKY01000298">
    <property type="protein sequence ID" value="TMR08368.1"/>
    <property type="molecule type" value="Genomic_DNA"/>
</dbReference>
<keyword evidence="2" id="KW-0012">Acyltransferase</keyword>
<dbReference type="GO" id="GO:0016747">
    <property type="term" value="F:acyltransferase activity, transferring groups other than amino-acyl groups"/>
    <property type="evidence" value="ECO:0007669"/>
    <property type="project" value="InterPro"/>
</dbReference>
<accession>A0A5S4EXR8</accession>
<dbReference type="SUPFAM" id="SSF55729">
    <property type="entry name" value="Acyl-CoA N-acyltransferases (Nat)"/>
    <property type="match status" value="1"/>
</dbReference>
<dbReference type="OrthoDB" id="4322031at2"/>
<evidence type="ECO:0000256" key="2">
    <source>
        <dbReference type="ARBA" id="ARBA00023315"/>
    </source>
</evidence>
<dbReference type="Gene3D" id="3.40.630.30">
    <property type="match status" value="1"/>
</dbReference>
<dbReference type="CDD" id="cd04301">
    <property type="entry name" value="NAT_SF"/>
    <property type="match status" value="1"/>
</dbReference>
<evidence type="ECO:0000256" key="1">
    <source>
        <dbReference type="ARBA" id="ARBA00022679"/>
    </source>
</evidence>
<evidence type="ECO:0000259" key="3">
    <source>
        <dbReference type="PROSITE" id="PS51186"/>
    </source>
</evidence>
<keyword evidence="5" id="KW-1185">Reference proteome</keyword>
<evidence type="ECO:0000313" key="4">
    <source>
        <dbReference type="EMBL" id="TMR08368.1"/>
    </source>
</evidence>
<dbReference type="Pfam" id="PF00583">
    <property type="entry name" value="Acetyltransf_1"/>
    <property type="match status" value="1"/>
</dbReference>
<comment type="caution">
    <text evidence="4">The sequence shown here is derived from an EMBL/GenBank/DDBJ whole genome shotgun (WGS) entry which is preliminary data.</text>
</comment>
<evidence type="ECO:0000313" key="5">
    <source>
        <dbReference type="Proteomes" id="UP000309128"/>
    </source>
</evidence>
<reference evidence="4 5" key="1">
    <citation type="submission" date="2019-05" db="EMBL/GenBank/DDBJ databases">
        <title>Draft genome sequence of Nonomuraea turkmeniaca DSM 43926.</title>
        <authorList>
            <person name="Saricaoglu S."/>
            <person name="Isik K."/>
        </authorList>
    </citation>
    <scope>NUCLEOTIDE SEQUENCE [LARGE SCALE GENOMIC DNA]</scope>
    <source>
        <strain evidence="4 5">DSM 43926</strain>
    </source>
</reference>
<protein>
    <submittedName>
        <fullName evidence="4">GNAT family N-acetyltransferase</fullName>
    </submittedName>
</protein>
<feature type="domain" description="N-acetyltransferase" evidence="3">
    <location>
        <begin position="25"/>
        <end position="162"/>
    </location>
</feature>
<dbReference type="AlphaFoldDB" id="A0A5S4EXR8"/>
<keyword evidence="1 4" id="KW-0808">Transferase</keyword>
<sequence>MGGRLRDTRPVLITAISPTDESLGAELLALQKAAYAVEAAIIKDDRIPPLHESLAGLRAQPLRWLGAVDEDGRLAGAVAWEETDDEVDVNRLIVHPSALRRGIGRALVKEVLVRAGTRRVVVSTGRDNAPARRLYEGLGFVPAGETEVIPGLWIADYALVPS</sequence>
<organism evidence="4 5">
    <name type="scientific">Nonomuraea turkmeniaca</name>
    <dbReference type="NCBI Taxonomy" id="103838"/>
    <lineage>
        <taxon>Bacteria</taxon>
        <taxon>Bacillati</taxon>
        <taxon>Actinomycetota</taxon>
        <taxon>Actinomycetes</taxon>
        <taxon>Streptosporangiales</taxon>
        <taxon>Streptosporangiaceae</taxon>
        <taxon>Nonomuraea</taxon>
    </lineage>
</organism>
<dbReference type="InterPro" id="IPR000182">
    <property type="entry name" value="GNAT_dom"/>
</dbReference>
<gene>
    <name evidence="4" type="ORF">ETD86_48070</name>
</gene>
<dbReference type="PROSITE" id="PS51186">
    <property type="entry name" value="GNAT"/>
    <property type="match status" value="1"/>
</dbReference>
<dbReference type="PANTHER" id="PTHR43877">
    <property type="entry name" value="AMINOALKYLPHOSPHONATE N-ACETYLTRANSFERASE-RELATED-RELATED"/>
    <property type="match status" value="1"/>
</dbReference>
<dbReference type="Proteomes" id="UP000309128">
    <property type="component" value="Unassembled WGS sequence"/>
</dbReference>
<dbReference type="InterPro" id="IPR050832">
    <property type="entry name" value="Bact_Acetyltransf"/>
</dbReference>
<proteinExistence type="predicted"/>
<dbReference type="InterPro" id="IPR016181">
    <property type="entry name" value="Acyl_CoA_acyltransferase"/>
</dbReference>
<name>A0A5S4EXR8_9ACTN</name>